<keyword evidence="3" id="KW-1185">Reference proteome</keyword>
<accession>A7F3U0</accession>
<dbReference type="InParanoid" id="A7F3U0"/>
<dbReference type="RefSeq" id="XP_001586907.1">
    <property type="nucleotide sequence ID" value="XM_001586857.1"/>
</dbReference>
<dbReference type="KEGG" id="ssl:SS1G_11936"/>
<feature type="region of interest" description="Disordered" evidence="1">
    <location>
        <begin position="21"/>
        <end position="48"/>
    </location>
</feature>
<organism evidence="2 3">
    <name type="scientific">Sclerotinia sclerotiorum (strain ATCC 18683 / 1980 / Ss-1)</name>
    <name type="common">White mold</name>
    <name type="synonym">Whetzelinia sclerotiorum</name>
    <dbReference type="NCBI Taxonomy" id="665079"/>
    <lineage>
        <taxon>Eukaryota</taxon>
        <taxon>Fungi</taxon>
        <taxon>Dikarya</taxon>
        <taxon>Ascomycota</taxon>
        <taxon>Pezizomycotina</taxon>
        <taxon>Leotiomycetes</taxon>
        <taxon>Helotiales</taxon>
        <taxon>Sclerotiniaceae</taxon>
        <taxon>Sclerotinia</taxon>
    </lineage>
</organism>
<reference evidence="3" key="1">
    <citation type="journal article" date="2011" name="PLoS Genet.">
        <title>Genomic analysis of the necrotrophic fungal pathogens Sclerotinia sclerotiorum and Botrytis cinerea.</title>
        <authorList>
            <person name="Amselem J."/>
            <person name="Cuomo C.A."/>
            <person name="van Kan J.A."/>
            <person name="Viaud M."/>
            <person name="Benito E.P."/>
            <person name="Couloux A."/>
            <person name="Coutinho P.M."/>
            <person name="de Vries R.P."/>
            <person name="Dyer P.S."/>
            <person name="Fillinger S."/>
            <person name="Fournier E."/>
            <person name="Gout L."/>
            <person name="Hahn M."/>
            <person name="Kohn L."/>
            <person name="Lapalu N."/>
            <person name="Plummer K.M."/>
            <person name="Pradier J.M."/>
            <person name="Quevillon E."/>
            <person name="Sharon A."/>
            <person name="Simon A."/>
            <person name="ten Have A."/>
            <person name="Tudzynski B."/>
            <person name="Tudzynski P."/>
            <person name="Wincker P."/>
            <person name="Andrew M."/>
            <person name="Anthouard V."/>
            <person name="Beever R.E."/>
            <person name="Beffa R."/>
            <person name="Benoit I."/>
            <person name="Bouzid O."/>
            <person name="Brault B."/>
            <person name="Chen Z."/>
            <person name="Choquer M."/>
            <person name="Collemare J."/>
            <person name="Cotton P."/>
            <person name="Danchin E.G."/>
            <person name="Da Silva C."/>
            <person name="Gautier A."/>
            <person name="Giraud C."/>
            <person name="Giraud T."/>
            <person name="Gonzalez C."/>
            <person name="Grossetete S."/>
            <person name="Guldener U."/>
            <person name="Henrissat B."/>
            <person name="Howlett B.J."/>
            <person name="Kodira C."/>
            <person name="Kretschmer M."/>
            <person name="Lappartient A."/>
            <person name="Leroch M."/>
            <person name="Levis C."/>
            <person name="Mauceli E."/>
            <person name="Neuveglise C."/>
            <person name="Oeser B."/>
            <person name="Pearson M."/>
            <person name="Poulain J."/>
            <person name="Poussereau N."/>
            <person name="Quesneville H."/>
            <person name="Rascle C."/>
            <person name="Schumacher J."/>
            <person name="Segurens B."/>
            <person name="Sexton A."/>
            <person name="Silva E."/>
            <person name="Sirven C."/>
            <person name="Soanes D.M."/>
            <person name="Talbot N.J."/>
            <person name="Templeton M."/>
            <person name="Yandava C."/>
            <person name="Yarden O."/>
            <person name="Zeng Q."/>
            <person name="Rollins J.A."/>
            <person name="Lebrun M.H."/>
            <person name="Dickman M."/>
        </authorList>
    </citation>
    <scope>NUCLEOTIDE SEQUENCE [LARGE SCALE GENOMIC DNA]</scope>
    <source>
        <strain evidence="3">ATCC 18683 / 1980 / Ss-1</strain>
    </source>
</reference>
<gene>
    <name evidence="2" type="ORF">SS1G_11936</name>
</gene>
<evidence type="ECO:0000313" key="2">
    <source>
        <dbReference type="EMBL" id="EDN97411.1"/>
    </source>
</evidence>
<evidence type="ECO:0000313" key="3">
    <source>
        <dbReference type="Proteomes" id="UP000001312"/>
    </source>
</evidence>
<dbReference type="Proteomes" id="UP000001312">
    <property type="component" value="Unassembled WGS sequence"/>
</dbReference>
<feature type="compositionally biased region" description="Polar residues" evidence="1">
    <location>
        <begin position="21"/>
        <end position="33"/>
    </location>
</feature>
<dbReference type="GeneID" id="5483071"/>
<proteinExistence type="predicted"/>
<dbReference type="AlphaFoldDB" id="A7F3U0"/>
<sequence length="78" mass="8820">MHLNYTRKDIKMTIANASVKATFQQRPRSSSSLGDKLHSLGHIQRNEDVEKNVRGLSLDREDEAGRSLDEGLENHCIT</sequence>
<evidence type="ECO:0000256" key="1">
    <source>
        <dbReference type="SAM" id="MobiDB-lite"/>
    </source>
</evidence>
<dbReference type="EMBL" id="CH476640">
    <property type="protein sequence ID" value="EDN97411.1"/>
    <property type="molecule type" value="Genomic_DNA"/>
</dbReference>
<name>A7F3U0_SCLS1</name>
<protein>
    <submittedName>
        <fullName evidence="2">Uncharacterized protein</fullName>
    </submittedName>
</protein>